<dbReference type="RefSeq" id="WP_122981005.1">
    <property type="nucleotide sequence ID" value="NZ_BOMX01000011.1"/>
</dbReference>
<dbReference type="Proteomes" id="UP000320239">
    <property type="component" value="Unassembled WGS sequence"/>
</dbReference>
<organism evidence="2 3">
    <name type="scientific">Actinoplanes teichomyceticus</name>
    <dbReference type="NCBI Taxonomy" id="1867"/>
    <lineage>
        <taxon>Bacteria</taxon>
        <taxon>Bacillati</taxon>
        <taxon>Actinomycetota</taxon>
        <taxon>Actinomycetes</taxon>
        <taxon>Micromonosporales</taxon>
        <taxon>Micromonosporaceae</taxon>
        <taxon>Actinoplanes</taxon>
    </lineage>
</organism>
<reference evidence="2 3" key="1">
    <citation type="submission" date="2019-06" db="EMBL/GenBank/DDBJ databases">
        <title>Sequencing the genomes of 1000 actinobacteria strains.</title>
        <authorList>
            <person name="Klenk H.-P."/>
        </authorList>
    </citation>
    <scope>NUCLEOTIDE SEQUENCE [LARGE SCALE GENOMIC DNA]</scope>
    <source>
        <strain evidence="2 3">DSM 43866</strain>
    </source>
</reference>
<sequence length="200" mass="21228">MTAQDDVHARVAEHLHPGETFQAAIWVTRVHVAPTGGEIARQELNPKRLAESIALEAAGIDNAHTGPDGSSGNRAGVIDGPPGSQAAELDARLPADRGARLLALTDQRLIMFAKVPEPRPESLLSIPGWLLRRAREAADDAQFRPAAGPLRPLLAQWQGRRPVAAGLAERRLHLAFADGSRLAVITPHALAGSFIAALTS</sequence>
<evidence type="ECO:0000313" key="2">
    <source>
        <dbReference type="EMBL" id="TWG25486.1"/>
    </source>
</evidence>
<accession>A0A561WNN8</accession>
<feature type="region of interest" description="Disordered" evidence="1">
    <location>
        <begin position="61"/>
        <end position="85"/>
    </location>
</feature>
<dbReference type="OrthoDB" id="3295411at2"/>
<evidence type="ECO:0000313" key="3">
    <source>
        <dbReference type="Proteomes" id="UP000320239"/>
    </source>
</evidence>
<protein>
    <submittedName>
        <fullName evidence="2">Uncharacterized protein</fullName>
    </submittedName>
</protein>
<evidence type="ECO:0000256" key="1">
    <source>
        <dbReference type="SAM" id="MobiDB-lite"/>
    </source>
</evidence>
<dbReference type="EMBL" id="VIWY01000001">
    <property type="protein sequence ID" value="TWG25486.1"/>
    <property type="molecule type" value="Genomic_DNA"/>
</dbReference>
<dbReference type="AlphaFoldDB" id="A0A561WNN8"/>
<name>A0A561WNN8_ACTTI</name>
<comment type="caution">
    <text evidence="2">The sequence shown here is derived from an EMBL/GenBank/DDBJ whole genome shotgun (WGS) entry which is preliminary data.</text>
</comment>
<keyword evidence="3" id="KW-1185">Reference proteome</keyword>
<proteinExistence type="predicted"/>
<gene>
    <name evidence="2" type="ORF">FHX34_101455</name>
</gene>